<keyword evidence="2 5" id="KW-0479">Metal-binding</keyword>
<feature type="compositionally biased region" description="Basic and acidic residues" evidence="6">
    <location>
        <begin position="466"/>
        <end position="476"/>
    </location>
</feature>
<sequence length="570" mass="61723">MPDEIDAVDLPVEGTLPPELDGRYVRNGPNPLPGADPGHWFRGHGMLHGVRLARGRALWYRNRWVRTGALAGRRYLTWRGVDLSAVPANTHVIEHGGKLLALVEQGLPHEVDRDLGTVGPCDFGGRLRTAMTAHPKADPVTGELHFYGYSPVPPFLTYHRLSAAGELVVSRRVSVRRPTLMHDAAVTARHTVWLDLPLRFSLRHIRAGFPFVWDESYGARLGVMRHDDPAARVRWFEIEPGYVFHVGNAHEDADGRIVVDGSRYDAADMAAQWAPPRRRRRGRPGAPEAARAAAGAAGADPAGRAAGTGAARMHRWVLDPATGRVSEGPLDDRPVEFPTLDPERVGRAARHRYGVTSSPAANAIVKMDLATGTTVAHELGPDVKAGEAVFVPAGRADRSEDDGWLLTITTRADGSASRLLVLDATDVTRTVAAVTLPRGVPSGFHGSWIPEPREAEAQQRGAGARVVEEPGRDPGRGPRPRQQPEDQPAEGEQLDQRALPPAPEQREQGDDDEDAVQDVRGEPLPGHVPHLRVADGRPPLSAPGHGGGVCCAPRRRRRPGDLDEGVDPCP</sequence>
<keyword evidence="5" id="KW-0223">Dioxygenase</keyword>
<evidence type="ECO:0000313" key="8">
    <source>
        <dbReference type="Proteomes" id="UP001596175"/>
    </source>
</evidence>
<evidence type="ECO:0000256" key="3">
    <source>
        <dbReference type="ARBA" id="ARBA00023002"/>
    </source>
</evidence>
<evidence type="ECO:0000256" key="6">
    <source>
        <dbReference type="SAM" id="MobiDB-lite"/>
    </source>
</evidence>
<evidence type="ECO:0000313" key="7">
    <source>
        <dbReference type="EMBL" id="MFC5137534.1"/>
    </source>
</evidence>
<proteinExistence type="inferred from homology"/>
<accession>A0ABV9ZDF0</accession>
<comment type="cofactor">
    <cofactor evidence="5">
        <name>Fe(2+)</name>
        <dbReference type="ChEBI" id="CHEBI:29033"/>
    </cofactor>
    <text evidence="5">Binds 1 Fe(2+) ion per subunit.</text>
</comment>
<feature type="compositionally biased region" description="Low complexity" evidence="6">
    <location>
        <begin position="284"/>
        <end position="306"/>
    </location>
</feature>
<evidence type="ECO:0000256" key="4">
    <source>
        <dbReference type="ARBA" id="ARBA00023004"/>
    </source>
</evidence>
<dbReference type="Proteomes" id="UP001596175">
    <property type="component" value="Unassembled WGS sequence"/>
</dbReference>
<comment type="similarity">
    <text evidence="1 5">Belongs to the carotenoid oxygenase family.</text>
</comment>
<feature type="region of interest" description="Disordered" evidence="6">
    <location>
        <begin position="438"/>
        <end position="570"/>
    </location>
</feature>
<protein>
    <recommendedName>
        <fullName evidence="5">Dioxygenase</fullName>
        <ecNumber evidence="5">1.13.11.-</ecNumber>
    </recommendedName>
</protein>
<keyword evidence="8" id="KW-1185">Reference proteome</keyword>
<dbReference type="PANTHER" id="PTHR10543:SF89">
    <property type="entry name" value="CAROTENOID 9,10(9',10')-CLEAVAGE DIOXYGENASE 1"/>
    <property type="match status" value="1"/>
</dbReference>
<comment type="caution">
    <text evidence="7">The sequence shown here is derived from an EMBL/GenBank/DDBJ whole genome shotgun (WGS) entry which is preliminary data.</text>
</comment>
<name>A0ABV9ZDF0_9PSEU</name>
<dbReference type="PANTHER" id="PTHR10543">
    <property type="entry name" value="BETA-CAROTENE DIOXYGENASE"/>
    <property type="match status" value="1"/>
</dbReference>
<keyword evidence="3 5" id="KW-0560">Oxidoreductase</keyword>
<organism evidence="7 8">
    <name type="scientific">Actinomycetospora rhizophila</name>
    <dbReference type="NCBI Taxonomy" id="1416876"/>
    <lineage>
        <taxon>Bacteria</taxon>
        <taxon>Bacillati</taxon>
        <taxon>Actinomycetota</taxon>
        <taxon>Actinomycetes</taxon>
        <taxon>Pseudonocardiales</taxon>
        <taxon>Pseudonocardiaceae</taxon>
        <taxon>Actinomycetospora</taxon>
    </lineage>
</organism>
<evidence type="ECO:0000256" key="2">
    <source>
        <dbReference type="ARBA" id="ARBA00022723"/>
    </source>
</evidence>
<evidence type="ECO:0000256" key="1">
    <source>
        <dbReference type="ARBA" id="ARBA00006787"/>
    </source>
</evidence>
<dbReference type="EMBL" id="JBHSKG010000002">
    <property type="protein sequence ID" value="MFC5137534.1"/>
    <property type="molecule type" value="Genomic_DNA"/>
</dbReference>
<reference evidence="8" key="1">
    <citation type="journal article" date="2019" name="Int. J. Syst. Evol. Microbiol.">
        <title>The Global Catalogue of Microorganisms (GCM) 10K type strain sequencing project: providing services to taxonomists for standard genome sequencing and annotation.</title>
        <authorList>
            <consortium name="The Broad Institute Genomics Platform"/>
            <consortium name="The Broad Institute Genome Sequencing Center for Infectious Disease"/>
            <person name="Wu L."/>
            <person name="Ma J."/>
        </authorList>
    </citation>
    <scope>NUCLEOTIDE SEQUENCE [LARGE SCALE GENOMIC DNA]</scope>
    <source>
        <strain evidence="8">XZYJ18</strain>
    </source>
</reference>
<dbReference type="Pfam" id="PF03055">
    <property type="entry name" value="RPE65"/>
    <property type="match status" value="1"/>
</dbReference>
<dbReference type="RefSeq" id="WP_378019760.1">
    <property type="nucleotide sequence ID" value="NZ_JBHSKG010000002.1"/>
</dbReference>
<evidence type="ECO:0000256" key="5">
    <source>
        <dbReference type="RuleBase" id="RU364048"/>
    </source>
</evidence>
<dbReference type="InterPro" id="IPR004294">
    <property type="entry name" value="Carotenoid_Oase"/>
</dbReference>
<feature type="region of interest" description="Disordered" evidence="6">
    <location>
        <begin position="269"/>
        <end position="306"/>
    </location>
</feature>
<keyword evidence="4 5" id="KW-0408">Iron</keyword>
<gene>
    <name evidence="7" type="ORF">ACFPK1_04770</name>
</gene>
<dbReference type="EC" id="1.13.11.-" evidence="5"/>